<dbReference type="STRING" id="436010.A0A166HJT9"/>
<name>A0A166HJT9_9AGAM</name>
<feature type="compositionally biased region" description="Basic and acidic residues" evidence="1">
    <location>
        <begin position="16"/>
        <end position="37"/>
    </location>
</feature>
<dbReference type="OrthoDB" id="2289918at2759"/>
<dbReference type="AlphaFoldDB" id="A0A166HJT9"/>
<evidence type="ECO:0000259" key="2">
    <source>
        <dbReference type="Pfam" id="PF13919"/>
    </source>
</evidence>
<feature type="domain" description="ASX DEUBAD" evidence="2">
    <location>
        <begin position="38"/>
        <end position="188"/>
    </location>
</feature>
<proteinExistence type="predicted"/>
<dbReference type="Proteomes" id="UP000076532">
    <property type="component" value="Unassembled WGS sequence"/>
</dbReference>
<feature type="non-terminal residue" evidence="3">
    <location>
        <position position="1"/>
    </location>
</feature>
<evidence type="ECO:0000313" key="4">
    <source>
        <dbReference type="Proteomes" id="UP000076532"/>
    </source>
</evidence>
<dbReference type="EMBL" id="KV417568">
    <property type="protein sequence ID" value="KZP18937.1"/>
    <property type="molecule type" value="Genomic_DNA"/>
</dbReference>
<dbReference type="InterPro" id="IPR028020">
    <property type="entry name" value="ASX_DEUBAD_dom"/>
</dbReference>
<organism evidence="3 4">
    <name type="scientific">Athelia psychrophila</name>
    <dbReference type="NCBI Taxonomy" id="1759441"/>
    <lineage>
        <taxon>Eukaryota</taxon>
        <taxon>Fungi</taxon>
        <taxon>Dikarya</taxon>
        <taxon>Basidiomycota</taxon>
        <taxon>Agaricomycotina</taxon>
        <taxon>Agaricomycetes</taxon>
        <taxon>Agaricomycetidae</taxon>
        <taxon>Atheliales</taxon>
        <taxon>Atheliaceae</taxon>
        <taxon>Athelia</taxon>
    </lineage>
</organism>
<evidence type="ECO:0000313" key="3">
    <source>
        <dbReference type="EMBL" id="KZP18937.1"/>
    </source>
</evidence>
<reference evidence="3 4" key="1">
    <citation type="journal article" date="2016" name="Mol. Biol. Evol.">
        <title>Comparative Genomics of Early-Diverging Mushroom-Forming Fungi Provides Insights into the Origins of Lignocellulose Decay Capabilities.</title>
        <authorList>
            <person name="Nagy L.G."/>
            <person name="Riley R."/>
            <person name="Tritt A."/>
            <person name="Adam C."/>
            <person name="Daum C."/>
            <person name="Floudas D."/>
            <person name="Sun H."/>
            <person name="Yadav J.S."/>
            <person name="Pangilinan J."/>
            <person name="Larsson K.H."/>
            <person name="Matsuura K."/>
            <person name="Barry K."/>
            <person name="Labutti K."/>
            <person name="Kuo R."/>
            <person name="Ohm R.A."/>
            <person name="Bhattacharya S.S."/>
            <person name="Shirouzu T."/>
            <person name="Yoshinaga Y."/>
            <person name="Martin F.M."/>
            <person name="Grigoriev I.V."/>
            <person name="Hibbett D.S."/>
        </authorList>
    </citation>
    <scope>NUCLEOTIDE SEQUENCE [LARGE SCALE GENOMIC DNA]</scope>
    <source>
        <strain evidence="3 4">CBS 109695</strain>
    </source>
</reference>
<feature type="region of interest" description="Disordered" evidence="1">
    <location>
        <begin position="1"/>
        <end position="47"/>
    </location>
</feature>
<gene>
    <name evidence="3" type="ORF">FIBSPDRAFT_744727</name>
</gene>
<dbReference type="Pfam" id="PF13919">
    <property type="entry name" value="ASXH"/>
    <property type="match status" value="1"/>
</dbReference>
<sequence>FEHYRPPSNLPSTMSERPKRSTRAPDRLPAKDKDKTTSRKKRKTEIDPLQILLRDPKSALTTMDIAEILNSNTWMMLSQDSRDRLCHLLPPTAFHDFQPTLDYSHPSQIDKANSEGMDVDSDVPRCNDLLNTDVFHDSHFLAAAHTFQDHIFSGWKSESQADKVARFNQGVRDGTLHASWKDEVWEDRNAPEVAESSLLAGYAAELKMIDLVKNSLLKVGDILAYKRNFTNVHRTVEKDALIQHIDPHTSSITVLVQPGTDSLPQVLQSYNPPNHTPPTQSMTITTPSQLENGLLDLEGTVGKVERPNGNAWKQINVWRWPAGVSETDFSLPRGGRECHGTLFYLRGNLFYEQ</sequence>
<accession>A0A166HJT9</accession>
<keyword evidence="4" id="KW-1185">Reference proteome</keyword>
<protein>
    <recommendedName>
        <fullName evidence="2">ASX DEUBAD domain-containing protein</fullName>
    </recommendedName>
</protein>
<evidence type="ECO:0000256" key="1">
    <source>
        <dbReference type="SAM" id="MobiDB-lite"/>
    </source>
</evidence>